<dbReference type="Gene3D" id="4.10.240.10">
    <property type="entry name" value="Zn(2)-C6 fungal-type DNA-binding domain"/>
    <property type="match status" value="1"/>
</dbReference>
<dbReference type="PROSITE" id="PS50048">
    <property type="entry name" value="ZN2_CY6_FUNGAL_2"/>
    <property type="match status" value="1"/>
</dbReference>
<keyword evidence="5" id="KW-1185">Reference proteome</keyword>
<feature type="compositionally biased region" description="Low complexity" evidence="2">
    <location>
        <begin position="84"/>
        <end position="112"/>
    </location>
</feature>
<dbReference type="GO" id="GO:0008270">
    <property type="term" value="F:zinc ion binding"/>
    <property type="evidence" value="ECO:0007669"/>
    <property type="project" value="InterPro"/>
</dbReference>
<proteinExistence type="predicted"/>
<dbReference type="AlphaFoldDB" id="A0AAN6ZSI3"/>
<feature type="domain" description="Zn(2)-C6 fungal-type" evidence="3">
    <location>
        <begin position="20"/>
        <end position="52"/>
    </location>
</feature>
<gene>
    <name evidence="4" type="ORF">C8A00DRAFT_18984</name>
</gene>
<dbReference type="EMBL" id="MU857174">
    <property type="protein sequence ID" value="KAK4149317.1"/>
    <property type="molecule type" value="Genomic_DNA"/>
</dbReference>
<dbReference type="Proteomes" id="UP001302745">
    <property type="component" value="Unassembled WGS sequence"/>
</dbReference>
<dbReference type="GO" id="GO:0005634">
    <property type="term" value="C:nucleus"/>
    <property type="evidence" value="ECO:0007669"/>
    <property type="project" value="TreeGrafter"/>
</dbReference>
<dbReference type="SUPFAM" id="SSF57701">
    <property type="entry name" value="Zn2/Cys6 DNA-binding domain"/>
    <property type="match status" value="1"/>
</dbReference>
<dbReference type="GO" id="GO:0000981">
    <property type="term" value="F:DNA-binding transcription factor activity, RNA polymerase II-specific"/>
    <property type="evidence" value="ECO:0007669"/>
    <property type="project" value="InterPro"/>
</dbReference>
<dbReference type="SMART" id="SM00066">
    <property type="entry name" value="GAL4"/>
    <property type="match status" value="1"/>
</dbReference>
<dbReference type="PANTHER" id="PTHR31668:SF4">
    <property type="entry name" value="TRANSCRIPTIONAL ACTIVATOR PROTEIN DAL81"/>
    <property type="match status" value="1"/>
</dbReference>
<comment type="caution">
    <text evidence="4">The sequence shown here is derived from an EMBL/GenBank/DDBJ whole genome shotgun (WGS) entry which is preliminary data.</text>
</comment>
<keyword evidence="1" id="KW-0539">Nucleus</keyword>
<protein>
    <recommendedName>
        <fullName evidence="3">Zn(2)-C6 fungal-type domain-containing protein</fullName>
    </recommendedName>
</protein>
<name>A0AAN6ZSI3_9PEZI</name>
<organism evidence="4 5">
    <name type="scientific">Chaetomidium leptoderma</name>
    <dbReference type="NCBI Taxonomy" id="669021"/>
    <lineage>
        <taxon>Eukaryota</taxon>
        <taxon>Fungi</taxon>
        <taxon>Dikarya</taxon>
        <taxon>Ascomycota</taxon>
        <taxon>Pezizomycotina</taxon>
        <taxon>Sordariomycetes</taxon>
        <taxon>Sordariomycetidae</taxon>
        <taxon>Sordariales</taxon>
        <taxon>Chaetomiaceae</taxon>
        <taxon>Chaetomidium</taxon>
    </lineage>
</organism>
<dbReference type="Pfam" id="PF00172">
    <property type="entry name" value="Zn_clus"/>
    <property type="match status" value="1"/>
</dbReference>
<feature type="region of interest" description="Disordered" evidence="2">
    <location>
        <begin position="56"/>
        <end position="118"/>
    </location>
</feature>
<evidence type="ECO:0000259" key="3">
    <source>
        <dbReference type="PROSITE" id="PS50048"/>
    </source>
</evidence>
<reference evidence="4" key="2">
    <citation type="submission" date="2023-05" db="EMBL/GenBank/DDBJ databases">
        <authorList>
            <consortium name="Lawrence Berkeley National Laboratory"/>
            <person name="Steindorff A."/>
            <person name="Hensen N."/>
            <person name="Bonometti L."/>
            <person name="Westerberg I."/>
            <person name="Brannstrom I.O."/>
            <person name="Guillou S."/>
            <person name="Cros-Aarteil S."/>
            <person name="Calhoun S."/>
            <person name="Haridas S."/>
            <person name="Kuo A."/>
            <person name="Mondo S."/>
            <person name="Pangilinan J."/>
            <person name="Riley R."/>
            <person name="Labutti K."/>
            <person name="Andreopoulos B."/>
            <person name="Lipzen A."/>
            <person name="Chen C."/>
            <person name="Yanf M."/>
            <person name="Daum C."/>
            <person name="Ng V."/>
            <person name="Clum A."/>
            <person name="Ohm R."/>
            <person name="Martin F."/>
            <person name="Silar P."/>
            <person name="Natvig D."/>
            <person name="Lalanne C."/>
            <person name="Gautier V."/>
            <person name="Ament-Velasquez S.L."/>
            <person name="Kruys A."/>
            <person name="Hutchinson M.I."/>
            <person name="Powell A.J."/>
            <person name="Barry K."/>
            <person name="Miller A.N."/>
            <person name="Grigoriev I.V."/>
            <person name="Debuchy R."/>
            <person name="Gladieux P."/>
            <person name="Thoren M.H."/>
            <person name="Johannesson H."/>
        </authorList>
    </citation>
    <scope>NUCLEOTIDE SEQUENCE</scope>
    <source>
        <strain evidence="4">CBS 538.74</strain>
    </source>
</reference>
<dbReference type="CDD" id="cd00067">
    <property type="entry name" value="GAL4"/>
    <property type="match status" value="1"/>
</dbReference>
<dbReference type="GO" id="GO:0001080">
    <property type="term" value="P:nitrogen catabolite activation of transcription from RNA polymerase II promoter"/>
    <property type="evidence" value="ECO:0007669"/>
    <property type="project" value="TreeGrafter"/>
</dbReference>
<dbReference type="InterPro" id="IPR050797">
    <property type="entry name" value="Carb_Metab_Trans_Reg"/>
</dbReference>
<evidence type="ECO:0000256" key="1">
    <source>
        <dbReference type="ARBA" id="ARBA00023242"/>
    </source>
</evidence>
<sequence length="473" mass="49169">MPPKGATSCHDSMTASLRLSCDRCRAHKLKCSVLAGSNACQRCERARAPCVFGRRAPSKRRLSETGPVDQASSNPMPPCSPIQPAAVTPARLATPPPTSALAAAATSVSSSPGLSPDRQLEAPIDPKPALAAVPEMEPGSFGDPAAWESLNLGSHGVGPDISEYSNGSSSCDWLKYGWALDESTLFDLGQSDLAPWSQLATPTTAAASRPTDGILEAGSAQSSNALLPGQRLTGLVSDIQHQLRKLVEGPWHTDSACSLDDYPVGAILGLAQQFSAIAGPILSRTACLGGGLVEGGHGGHGGDDDETEYSKTSSATEDTPTMLLVMCGYMWLVRICTVVLGHFQKHLKNRSANRQHLGTPTSAHSSYGIINPIDGSSDGSTFITAAASFALRLGELPCADATLGVQQIYTAVRMLLGAMDDIEGHLGRGATVARAMAVALLLKSGTCGQDGSSAGLDKQATAVKELLREKMGL</sequence>
<evidence type="ECO:0000256" key="2">
    <source>
        <dbReference type="SAM" id="MobiDB-lite"/>
    </source>
</evidence>
<dbReference type="PANTHER" id="PTHR31668">
    <property type="entry name" value="GLUCOSE TRANSPORT TRANSCRIPTION REGULATOR RGT1-RELATED-RELATED"/>
    <property type="match status" value="1"/>
</dbReference>
<dbReference type="InterPro" id="IPR001138">
    <property type="entry name" value="Zn2Cys6_DnaBD"/>
</dbReference>
<evidence type="ECO:0000313" key="4">
    <source>
        <dbReference type="EMBL" id="KAK4149317.1"/>
    </source>
</evidence>
<dbReference type="PROSITE" id="PS00463">
    <property type="entry name" value="ZN2_CY6_FUNGAL_1"/>
    <property type="match status" value="1"/>
</dbReference>
<evidence type="ECO:0000313" key="5">
    <source>
        <dbReference type="Proteomes" id="UP001302745"/>
    </source>
</evidence>
<reference evidence="4" key="1">
    <citation type="journal article" date="2023" name="Mol. Phylogenet. Evol.">
        <title>Genome-scale phylogeny and comparative genomics of the fungal order Sordariales.</title>
        <authorList>
            <person name="Hensen N."/>
            <person name="Bonometti L."/>
            <person name="Westerberg I."/>
            <person name="Brannstrom I.O."/>
            <person name="Guillou S."/>
            <person name="Cros-Aarteil S."/>
            <person name="Calhoun S."/>
            <person name="Haridas S."/>
            <person name="Kuo A."/>
            <person name="Mondo S."/>
            <person name="Pangilinan J."/>
            <person name="Riley R."/>
            <person name="LaButti K."/>
            <person name="Andreopoulos B."/>
            <person name="Lipzen A."/>
            <person name="Chen C."/>
            <person name="Yan M."/>
            <person name="Daum C."/>
            <person name="Ng V."/>
            <person name="Clum A."/>
            <person name="Steindorff A."/>
            <person name="Ohm R.A."/>
            <person name="Martin F."/>
            <person name="Silar P."/>
            <person name="Natvig D.O."/>
            <person name="Lalanne C."/>
            <person name="Gautier V."/>
            <person name="Ament-Velasquez S.L."/>
            <person name="Kruys A."/>
            <person name="Hutchinson M.I."/>
            <person name="Powell A.J."/>
            <person name="Barry K."/>
            <person name="Miller A.N."/>
            <person name="Grigoriev I.V."/>
            <person name="Debuchy R."/>
            <person name="Gladieux P."/>
            <person name="Hiltunen Thoren M."/>
            <person name="Johannesson H."/>
        </authorList>
    </citation>
    <scope>NUCLEOTIDE SEQUENCE</scope>
    <source>
        <strain evidence="4">CBS 538.74</strain>
    </source>
</reference>
<dbReference type="InterPro" id="IPR036864">
    <property type="entry name" value="Zn2-C6_fun-type_DNA-bd_sf"/>
</dbReference>
<accession>A0AAN6ZSI3</accession>